<sequence length="249" mass="27805">MVAVPQFPPEILQHIISTTWQMPLGSTDRIVFMRASALVNSTWADIFDLVSTRDVYVPSAAFCDHFIGQLRMQQPSAPAAPPSSPLSRLFRALTKPSKTCSVKRRSPNLSCTSITFQLANVDVHPDRHNRVRLPMAAALDELLENIDARSLTPNLRVFTIEYLNAGFDDVLARSTLDALPEQVTDLCVRYAFSPEMPPMLLRALQQQQERKRKVAWRSHTLRDVTIVGAGQYAASDMSRACPSARIVCL</sequence>
<gene>
    <name evidence="1" type="ORF">B0H15DRAFT_180876</name>
</gene>
<evidence type="ECO:0000313" key="2">
    <source>
        <dbReference type="Proteomes" id="UP001222325"/>
    </source>
</evidence>
<comment type="caution">
    <text evidence="1">The sequence shown here is derived from an EMBL/GenBank/DDBJ whole genome shotgun (WGS) entry which is preliminary data.</text>
</comment>
<dbReference type="EMBL" id="JARJCN010000019">
    <property type="protein sequence ID" value="KAJ7091926.1"/>
    <property type="molecule type" value="Genomic_DNA"/>
</dbReference>
<protein>
    <submittedName>
        <fullName evidence="1">Uncharacterized protein</fullName>
    </submittedName>
</protein>
<accession>A0AAD6U6Y6</accession>
<name>A0AAD6U6Y6_9AGAR</name>
<dbReference type="AlphaFoldDB" id="A0AAD6U6Y6"/>
<evidence type="ECO:0000313" key="1">
    <source>
        <dbReference type="EMBL" id="KAJ7091926.1"/>
    </source>
</evidence>
<dbReference type="Proteomes" id="UP001222325">
    <property type="component" value="Unassembled WGS sequence"/>
</dbReference>
<proteinExistence type="predicted"/>
<keyword evidence="2" id="KW-1185">Reference proteome</keyword>
<reference evidence="1" key="1">
    <citation type="submission" date="2023-03" db="EMBL/GenBank/DDBJ databases">
        <title>Massive genome expansion in bonnet fungi (Mycena s.s.) driven by repeated elements and novel gene families across ecological guilds.</title>
        <authorList>
            <consortium name="Lawrence Berkeley National Laboratory"/>
            <person name="Harder C.B."/>
            <person name="Miyauchi S."/>
            <person name="Viragh M."/>
            <person name="Kuo A."/>
            <person name="Thoen E."/>
            <person name="Andreopoulos B."/>
            <person name="Lu D."/>
            <person name="Skrede I."/>
            <person name="Drula E."/>
            <person name="Henrissat B."/>
            <person name="Morin E."/>
            <person name="Kohler A."/>
            <person name="Barry K."/>
            <person name="LaButti K."/>
            <person name="Morin E."/>
            <person name="Salamov A."/>
            <person name="Lipzen A."/>
            <person name="Mereny Z."/>
            <person name="Hegedus B."/>
            <person name="Baldrian P."/>
            <person name="Stursova M."/>
            <person name="Weitz H."/>
            <person name="Taylor A."/>
            <person name="Grigoriev I.V."/>
            <person name="Nagy L.G."/>
            <person name="Martin F."/>
            <person name="Kauserud H."/>
        </authorList>
    </citation>
    <scope>NUCLEOTIDE SEQUENCE</scope>
    <source>
        <strain evidence="1">CBHHK173m</strain>
    </source>
</reference>
<organism evidence="1 2">
    <name type="scientific">Mycena belliarum</name>
    <dbReference type="NCBI Taxonomy" id="1033014"/>
    <lineage>
        <taxon>Eukaryota</taxon>
        <taxon>Fungi</taxon>
        <taxon>Dikarya</taxon>
        <taxon>Basidiomycota</taxon>
        <taxon>Agaricomycotina</taxon>
        <taxon>Agaricomycetes</taxon>
        <taxon>Agaricomycetidae</taxon>
        <taxon>Agaricales</taxon>
        <taxon>Marasmiineae</taxon>
        <taxon>Mycenaceae</taxon>
        <taxon>Mycena</taxon>
    </lineage>
</organism>